<dbReference type="InterPro" id="IPR047347">
    <property type="entry name" value="YvaQ-like_sensor"/>
</dbReference>
<keyword evidence="4" id="KW-0807">Transducer</keyword>
<protein>
    <submittedName>
        <fullName evidence="9">Methyl-accepting chemotaxis protein</fullName>
    </submittedName>
</protein>
<evidence type="ECO:0000256" key="6">
    <source>
        <dbReference type="SAM" id="Phobius"/>
    </source>
</evidence>
<keyword evidence="6" id="KW-1133">Transmembrane helix</keyword>
<comment type="subcellular location">
    <subcellularLocation>
        <location evidence="1">Membrane</location>
    </subcellularLocation>
</comment>
<gene>
    <name evidence="9" type="ORF">SAMN05192589_10838</name>
</gene>
<reference evidence="9 10" key="1">
    <citation type="submission" date="2016-10" db="EMBL/GenBank/DDBJ databases">
        <authorList>
            <person name="de Groot N.N."/>
        </authorList>
    </citation>
    <scope>NUCLEOTIDE SEQUENCE [LARGE SCALE GENOMIC DNA]</scope>
    <source>
        <strain evidence="9 10">DSM 16619</strain>
    </source>
</reference>
<dbReference type="InterPro" id="IPR051310">
    <property type="entry name" value="MCP_chemotaxis"/>
</dbReference>
<feature type="region of interest" description="Disordered" evidence="5">
    <location>
        <begin position="518"/>
        <end position="551"/>
    </location>
</feature>
<dbReference type="InterPro" id="IPR003660">
    <property type="entry name" value="HAMP_dom"/>
</dbReference>
<dbReference type="CDD" id="cd19411">
    <property type="entry name" value="MCP2201-like_sensor"/>
    <property type="match status" value="1"/>
</dbReference>
<dbReference type="Proteomes" id="UP000198781">
    <property type="component" value="Unassembled WGS sequence"/>
</dbReference>
<feature type="domain" description="Methyl-accepting transducer" evidence="7">
    <location>
        <begin position="272"/>
        <end position="501"/>
    </location>
</feature>
<dbReference type="CDD" id="cd06225">
    <property type="entry name" value="HAMP"/>
    <property type="match status" value="1"/>
</dbReference>
<dbReference type="PANTHER" id="PTHR43531">
    <property type="entry name" value="PROTEIN ICFG"/>
    <property type="match status" value="1"/>
</dbReference>
<dbReference type="AlphaFoldDB" id="A0A1G6WJS6"/>
<dbReference type="EMBL" id="FMZC01000008">
    <property type="protein sequence ID" value="SDD66132.1"/>
    <property type="molecule type" value="Genomic_DNA"/>
</dbReference>
<feature type="transmembrane region" description="Helical" evidence="6">
    <location>
        <begin position="194"/>
        <end position="213"/>
    </location>
</feature>
<dbReference type="GO" id="GO:0006935">
    <property type="term" value="P:chemotaxis"/>
    <property type="evidence" value="ECO:0007669"/>
    <property type="project" value="InterPro"/>
</dbReference>
<evidence type="ECO:0000256" key="4">
    <source>
        <dbReference type="PROSITE-ProRule" id="PRU00284"/>
    </source>
</evidence>
<dbReference type="PRINTS" id="PR00260">
    <property type="entry name" value="CHEMTRNSDUCR"/>
</dbReference>
<keyword evidence="10" id="KW-1185">Reference proteome</keyword>
<dbReference type="PANTHER" id="PTHR43531:SF14">
    <property type="entry name" value="METHYL-ACCEPTING CHEMOTAXIS PROTEIN I-RELATED"/>
    <property type="match status" value="1"/>
</dbReference>
<evidence type="ECO:0000256" key="2">
    <source>
        <dbReference type="ARBA" id="ARBA00022481"/>
    </source>
</evidence>
<dbReference type="InterPro" id="IPR004089">
    <property type="entry name" value="MCPsignal_dom"/>
</dbReference>
<organism evidence="9 10">
    <name type="scientific">Paracidovorax valerianellae</name>
    <dbReference type="NCBI Taxonomy" id="187868"/>
    <lineage>
        <taxon>Bacteria</taxon>
        <taxon>Pseudomonadati</taxon>
        <taxon>Pseudomonadota</taxon>
        <taxon>Betaproteobacteria</taxon>
        <taxon>Burkholderiales</taxon>
        <taxon>Comamonadaceae</taxon>
        <taxon>Paracidovorax</taxon>
    </lineage>
</organism>
<dbReference type="GO" id="GO:0004888">
    <property type="term" value="F:transmembrane signaling receptor activity"/>
    <property type="evidence" value="ECO:0007669"/>
    <property type="project" value="InterPro"/>
</dbReference>
<dbReference type="Pfam" id="PF12729">
    <property type="entry name" value="4HB_MCP_1"/>
    <property type="match status" value="1"/>
</dbReference>
<dbReference type="FunFam" id="1.10.287.950:FF:000001">
    <property type="entry name" value="Methyl-accepting chemotaxis sensory transducer"/>
    <property type="match status" value="1"/>
</dbReference>
<evidence type="ECO:0000259" key="8">
    <source>
        <dbReference type="PROSITE" id="PS50885"/>
    </source>
</evidence>
<sequence length="551" mass="58211">MTHRFFGNLRIGPRITLAFLATIVLLMLVSGIAMSSLSNVNRALTLVTKDYYAKVRLLNEISDEVDQQARYVRNLVIFDNAEQRAQEIKSIEGSRELINSKYATLTPTVQSDTGKKLLADTLEQRVVYRKDIDAFLSLVRANQTDEAKALLANTLRRNQLAYMATLDKLSESQQALMDKASDGADHQVKSGFELIIGITCVAVAVAAVLGWLITRSITRPIGRAVQIAETVAAGDLTSSIEVNGKDEVGQLLNALQRMNASLVQIVGNVRTSADSIATGSVQIANGNSDLSQRTEEQASNLEETAASMEELTSTVQQNADSARRAHQLASGASSVATQGGTVVGNVVSTMQDIQQNSGRMAEIIGVIDGIAFQTNILALNAAVEAARAGEQGRGFAVVASEVRSLAGRSAEAAKEIKAMIEASVSRVSTGADLVAQAGRTMDDVVAQVTQVSTLLSEISSASAEQSSGINQVGDAVQQLDQVTQQNAALVEESAAAADSLKFQAESLSRMVAQFRLPGDSGTSAPVTQAGKSGAGALPPPSRRLIASSATY</sequence>
<dbReference type="InterPro" id="IPR024478">
    <property type="entry name" value="HlyB_4HB_MCP"/>
</dbReference>
<keyword evidence="6" id="KW-0472">Membrane</keyword>
<dbReference type="SMART" id="SM00304">
    <property type="entry name" value="HAMP"/>
    <property type="match status" value="1"/>
</dbReference>
<dbReference type="SUPFAM" id="SSF58104">
    <property type="entry name" value="Methyl-accepting chemotaxis protein (MCP) signaling domain"/>
    <property type="match status" value="1"/>
</dbReference>
<evidence type="ECO:0000259" key="7">
    <source>
        <dbReference type="PROSITE" id="PS50111"/>
    </source>
</evidence>
<evidence type="ECO:0000313" key="9">
    <source>
        <dbReference type="EMBL" id="SDD66132.1"/>
    </source>
</evidence>
<dbReference type="Pfam" id="PF00672">
    <property type="entry name" value="HAMP"/>
    <property type="match status" value="1"/>
</dbReference>
<dbReference type="STRING" id="187868.SAMN05192589_10838"/>
<dbReference type="SMART" id="SM00283">
    <property type="entry name" value="MA"/>
    <property type="match status" value="1"/>
</dbReference>
<name>A0A1G6WJS6_9BURK</name>
<keyword evidence="2" id="KW-0488">Methylation</keyword>
<dbReference type="Gene3D" id="1.10.287.950">
    <property type="entry name" value="Methyl-accepting chemotaxis protein"/>
    <property type="match status" value="1"/>
</dbReference>
<dbReference type="RefSeq" id="WP_092744302.1">
    <property type="nucleotide sequence ID" value="NZ_FMZC01000008.1"/>
</dbReference>
<dbReference type="PROSITE" id="PS50111">
    <property type="entry name" value="CHEMOTAXIS_TRANSDUC_2"/>
    <property type="match status" value="1"/>
</dbReference>
<evidence type="ECO:0000256" key="1">
    <source>
        <dbReference type="ARBA" id="ARBA00004370"/>
    </source>
</evidence>
<feature type="domain" description="HAMP" evidence="8">
    <location>
        <begin position="215"/>
        <end position="267"/>
    </location>
</feature>
<accession>A0A1G6WJS6</accession>
<dbReference type="OrthoDB" id="9763018at2"/>
<feature type="compositionally biased region" description="Polar residues" evidence="5">
    <location>
        <begin position="520"/>
        <end position="530"/>
    </location>
</feature>
<evidence type="ECO:0000313" key="10">
    <source>
        <dbReference type="Proteomes" id="UP000198781"/>
    </source>
</evidence>
<dbReference type="PROSITE" id="PS50885">
    <property type="entry name" value="HAMP"/>
    <property type="match status" value="1"/>
</dbReference>
<keyword evidence="6" id="KW-0812">Transmembrane</keyword>
<dbReference type="CDD" id="cd11386">
    <property type="entry name" value="MCP_signal"/>
    <property type="match status" value="1"/>
</dbReference>
<dbReference type="GO" id="GO:0005886">
    <property type="term" value="C:plasma membrane"/>
    <property type="evidence" value="ECO:0007669"/>
    <property type="project" value="TreeGrafter"/>
</dbReference>
<dbReference type="GO" id="GO:0007165">
    <property type="term" value="P:signal transduction"/>
    <property type="evidence" value="ECO:0007669"/>
    <property type="project" value="UniProtKB-KW"/>
</dbReference>
<dbReference type="Gene3D" id="6.10.340.10">
    <property type="match status" value="1"/>
</dbReference>
<proteinExistence type="inferred from homology"/>
<evidence type="ECO:0000256" key="5">
    <source>
        <dbReference type="SAM" id="MobiDB-lite"/>
    </source>
</evidence>
<dbReference type="InterPro" id="IPR004090">
    <property type="entry name" value="Chemotax_Me-accpt_rcpt"/>
</dbReference>
<evidence type="ECO:0000256" key="3">
    <source>
        <dbReference type="ARBA" id="ARBA00029447"/>
    </source>
</evidence>
<dbReference type="Pfam" id="PF00015">
    <property type="entry name" value="MCPsignal"/>
    <property type="match status" value="1"/>
</dbReference>
<comment type="similarity">
    <text evidence="3">Belongs to the methyl-accepting chemotaxis (MCP) protein family.</text>
</comment>